<dbReference type="SUPFAM" id="SSF102215">
    <property type="entry name" value="Creatininase"/>
    <property type="match status" value="1"/>
</dbReference>
<dbReference type="EMBL" id="CAEZUO010000007">
    <property type="protein sequence ID" value="CAB4596494.1"/>
    <property type="molecule type" value="Genomic_DNA"/>
</dbReference>
<accession>A0A6J6GBH1</accession>
<evidence type="ECO:0000313" key="5">
    <source>
        <dbReference type="EMBL" id="CAB4596494.1"/>
    </source>
</evidence>
<name>A0A6J6GBH1_9ZZZZ</name>
<protein>
    <submittedName>
        <fullName evidence="5">Unannotated protein</fullName>
    </submittedName>
</protein>
<dbReference type="InterPro" id="IPR024087">
    <property type="entry name" value="Creatininase-like_sf"/>
</dbReference>
<dbReference type="PANTHER" id="PTHR35005">
    <property type="entry name" value="3-DEHYDRO-SCYLLO-INOSOSE HYDROLASE"/>
    <property type="match status" value="1"/>
</dbReference>
<dbReference type="Gene3D" id="3.40.50.10310">
    <property type="entry name" value="Creatininase"/>
    <property type="match status" value="1"/>
</dbReference>
<proteinExistence type="predicted"/>
<evidence type="ECO:0000313" key="6">
    <source>
        <dbReference type="EMBL" id="CAB4933904.1"/>
    </source>
</evidence>
<dbReference type="Pfam" id="PF02633">
    <property type="entry name" value="Creatininase"/>
    <property type="match status" value="1"/>
</dbReference>
<dbReference type="InterPro" id="IPR003785">
    <property type="entry name" value="Creatininase/forma_Hydrolase"/>
</dbReference>
<organism evidence="5">
    <name type="scientific">freshwater metagenome</name>
    <dbReference type="NCBI Taxonomy" id="449393"/>
    <lineage>
        <taxon>unclassified sequences</taxon>
        <taxon>metagenomes</taxon>
        <taxon>ecological metagenomes</taxon>
    </lineage>
</organism>
<dbReference type="PANTHER" id="PTHR35005:SF1">
    <property type="entry name" value="2-AMINO-5-FORMYLAMINO-6-RIBOSYLAMINOPYRIMIDIN-4(3H)-ONE 5'-MONOPHOSPHATE DEFORMYLASE"/>
    <property type="match status" value="1"/>
</dbReference>
<evidence type="ECO:0000256" key="1">
    <source>
        <dbReference type="ARBA" id="ARBA00001947"/>
    </source>
</evidence>
<evidence type="ECO:0000256" key="2">
    <source>
        <dbReference type="ARBA" id="ARBA00022723"/>
    </source>
</evidence>
<dbReference type="InterPro" id="IPR023871">
    <property type="entry name" value="MftE"/>
</dbReference>
<dbReference type="GO" id="GO:0009231">
    <property type="term" value="P:riboflavin biosynthetic process"/>
    <property type="evidence" value="ECO:0007669"/>
    <property type="project" value="TreeGrafter"/>
</dbReference>
<keyword evidence="2" id="KW-0479">Metal-binding</keyword>
<evidence type="ECO:0000256" key="4">
    <source>
        <dbReference type="ARBA" id="ARBA00022833"/>
    </source>
</evidence>
<keyword evidence="3" id="KW-0378">Hydrolase</keyword>
<dbReference type="GO" id="GO:0016811">
    <property type="term" value="F:hydrolase activity, acting on carbon-nitrogen (but not peptide) bonds, in linear amides"/>
    <property type="evidence" value="ECO:0007669"/>
    <property type="project" value="TreeGrafter"/>
</dbReference>
<sequence>MYRVPPLYLKRWLKHFLADEWADPAIGATMSDMASAHALGDLTWTDVQDSPRIVLIPVGSLEQHGPHLPLDTDTRIATAIAEHVCELREDLVVGPAVAIGASGEHAGFDGTLSIGTDALTTVLVELARSADAFTGVVFVNGHGGNRDALLAARAILRLEARTVVAWSPSIPGGDAHAGRSETSILLAIDPECVRTDKLEAGATAPLGELLEDLQNGGVKSVSENGVLGDPTSATAEHGNELFLGLIADLALTIDKVFPQ</sequence>
<keyword evidence="4" id="KW-0862">Zinc</keyword>
<dbReference type="EMBL" id="CAFBNA010000055">
    <property type="protein sequence ID" value="CAB4933904.1"/>
    <property type="molecule type" value="Genomic_DNA"/>
</dbReference>
<dbReference type="GO" id="GO:0046872">
    <property type="term" value="F:metal ion binding"/>
    <property type="evidence" value="ECO:0007669"/>
    <property type="project" value="UniProtKB-KW"/>
</dbReference>
<gene>
    <name evidence="5" type="ORF">UFOPK1827_00281</name>
    <name evidence="6" type="ORF">UFOPK3708_01013</name>
</gene>
<comment type="cofactor">
    <cofactor evidence="1">
        <name>Zn(2+)</name>
        <dbReference type="ChEBI" id="CHEBI:29105"/>
    </cofactor>
</comment>
<reference evidence="5" key="1">
    <citation type="submission" date="2020-05" db="EMBL/GenBank/DDBJ databases">
        <authorList>
            <person name="Chiriac C."/>
            <person name="Salcher M."/>
            <person name="Ghai R."/>
            <person name="Kavagutti S V."/>
        </authorList>
    </citation>
    <scope>NUCLEOTIDE SEQUENCE</scope>
</reference>
<dbReference type="AlphaFoldDB" id="A0A6J6GBH1"/>
<evidence type="ECO:0000256" key="3">
    <source>
        <dbReference type="ARBA" id="ARBA00022801"/>
    </source>
</evidence>
<dbReference type="NCBIfam" id="TIGR03964">
    <property type="entry name" value="mycofact_creat"/>
    <property type="match status" value="1"/>
</dbReference>